<dbReference type="Proteomes" id="UP001164705">
    <property type="component" value="Chromosome"/>
</dbReference>
<keyword evidence="4" id="KW-1185">Reference proteome</keyword>
<evidence type="ECO:0000313" key="4">
    <source>
        <dbReference type="Proteomes" id="UP001164705"/>
    </source>
</evidence>
<dbReference type="RefSeq" id="WP_267677111.1">
    <property type="nucleotide sequence ID" value="NZ_CP113088.1"/>
</dbReference>
<dbReference type="KEGG" id="lnu:N7U66_02025"/>
<sequence length="204" mass="23739">MLDIIRKEPWFFIDYKVLKQQGMLDAQEQYLSFDKYIPEEFPSNQLYITTFDLIQGESIYHNSGDLRTVLKAACALSTFFKPMEYEGKTIVDAGLSNNFPVEPLIGQCDVLLGSYVMPKLAPQDLQLENTQHLMNRLMTINSYNNAHAKFDHCDMVFDHNYLKDYKILDAHKLDEIYEQSLMFCDAQFKQYLNQTPSSGNKMPF</sequence>
<dbReference type="Pfam" id="PF01734">
    <property type="entry name" value="Patatin"/>
    <property type="match status" value="1"/>
</dbReference>
<feature type="domain" description="PNPLA" evidence="2">
    <location>
        <begin position="48"/>
        <end position="105"/>
    </location>
</feature>
<dbReference type="Gene3D" id="3.40.1090.10">
    <property type="entry name" value="Cytosolic phospholipase A2 catalytic domain"/>
    <property type="match status" value="1"/>
</dbReference>
<organism evidence="3 4">
    <name type="scientific">Lacinutrix neustonica</name>
    <dbReference type="NCBI Taxonomy" id="2980107"/>
    <lineage>
        <taxon>Bacteria</taxon>
        <taxon>Pseudomonadati</taxon>
        <taxon>Bacteroidota</taxon>
        <taxon>Flavobacteriia</taxon>
        <taxon>Flavobacteriales</taxon>
        <taxon>Flavobacteriaceae</taxon>
        <taxon>Lacinutrix</taxon>
    </lineage>
</organism>
<gene>
    <name evidence="3" type="ORF">N7U66_02025</name>
</gene>
<protein>
    <submittedName>
        <fullName evidence="3">Patatin-like phospholipase family protein</fullName>
    </submittedName>
</protein>
<name>A0A9E8MX54_9FLAO</name>
<dbReference type="InterPro" id="IPR002641">
    <property type="entry name" value="PNPLA_dom"/>
</dbReference>
<evidence type="ECO:0000259" key="2">
    <source>
        <dbReference type="Pfam" id="PF01734"/>
    </source>
</evidence>
<accession>A0A9E8MX54</accession>
<reference evidence="3" key="1">
    <citation type="submission" date="2022-11" db="EMBL/GenBank/DDBJ databases">
        <title>Lacinutrix neustonica HL-RS19T sp. nov., isolated from the surface microlayer sample of brackish Lake Shihwa.</title>
        <authorList>
            <person name="Choi J.Y."/>
            <person name="Hwang C.Y."/>
        </authorList>
    </citation>
    <scope>NUCLEOTIDE SEQUENCE</scope>
    <source>
        <strain evidence="3">HL-RS19</strain>
    </source>
</reference>
<evidence type="ECO:0000256" key="1">
    <source>
        <dbReference type="ARBA" id="ARBA00023098"/>
    </source>
</evidence>
<evidence type="ECO:0000313" key="3">
    <source>
        <dbReference type="EMBL" id="WAC02514.1"/>
    </source>
</evidence>
<dbReference type="SUPFAM" id="SSF52151">
    <property type="entry name" value="FabD/lysophospholipase-like"/>
    <property type="match status" value="1"/>
</dbReference>
<keyword evidence="1" id="KW-0443">Lipid metabolism</keyword>
<proteinExistence type="predicted"/>
<dbReference type="EMBL" id="CP113088">
    <property type="protein sequence ID" value="WAC02514.1"/>
    <property type="molecule type" value="Genomic_DNA"/>
</dbReference>
<dbReference type="AlphaFoldDB" id="A0A9E8MX54"/>
<dbReference type="InterPro" id="IPR016035">
    <property type="entry name" value="Acyl_Trfase/lysoPLipase"/>
</dbReference>
<dbReference type="GO" id="GO:0006629">
    <property type="term" value="P:lipid metabolic process"/>
    <property type="evidence" value="ECO:0007669"/>
    <property type="project" value="UniProtKB-KW"/>
</dbReference>